<dbReference type="EMBL" id="CAAE01014609">
    <property type="protein sequence ID" value="CAG00779.1"/>
    <property type="molecule type" value="Genomic_DNA"/>
</dbReference>
<organism evidence="1">
    <name type="scientific">Tetraodon nigroviridis</name>
    <name type="common">Spotted green pufferfish</name>
    <name type="synonym">Chelonodon nigroviridis</name>
    <dbReference type="NCBI Taxonomy" id="99883"/>
    <lineage>
        <taxon>Eukaryota</taxon>
        <taxon>Metazoa</taxon>
        <taxon>Chordata</taxon>
        <taxon>Craniata</taxon>
        <taxon>Vertebrata</taxon>
        <taxon>Euteleostomi</taxon>
        <taxon>Actinopterygii</taxon>
        <taxon>Neopterygii</taxon>
        <taxon>Teleostei</taxon>
        <taxon>Neoteleostei</taxon>
        <taxon>Acanthomorphata</taxon>
        <taxon>Eupercaria</taxon>
        <taxon>Tetraodontiformes</taxon>
        <taxon>Tetradontoidea</taxon>
        <taxon>Tetraodontidae</taxon>
        <taxon>Tetraodon</taxon>
    </lineage>
</organism>
<protein>
    <submittedName>
        <fullName evidence="1">(spotted green pufferfish) hypothetical protein</fullName>
    </submittedName>
</protein>
<evidence type="ECO:0000313" key="1">
    <source>
        <dbReference type="EMBL" id="CAG00779.1"/>
    </source>
</evidence>
<reference evidence="1" key="1">
    <citation type="journal article" date="2004" name="Nature">
        <title>Genome duplication in the teleost fish Tetraodon nigroviridis reveals the early vertebrate proto-karyotype.</title>
        <authorList>
            <person name="Jaillon O."/>
            <person name="Aury J.-M."/>
            <person name="Brunet F."/>
            <person name="Petit J.-L."/>
            <person name="Stange-Thomann N."/>
            <person name="Mauceli E."/>
            <person name="Bouneau L."/>
            <person name="Fischer C."/>
            <person name="Ozouf-Costaz C."/>
            <person name="Bernot A."/>
            <person name="Nicaud S."/>
            <person name="Jaffe D."/>
            <person name="Fisher S."/>
            <person name="Lutfalla G."/>
            <person name="Dossat C."/>
            <person name="Segurens B."/>
            <person name="Dasilva C."/>
            <person name="Salanoubat M."/>
            <person name="Levy M."/>
            <person name="Boudet N."/>
            <person name="Castellano S."/>
            <person name="Anthouard V."/>
            <person name="Jubin C."/>
            <person name="Castelli V."/>
            <person name="Katinka M."/>
            <person name="Vacherie B."/>
            <person name="Biemont C."/>
            <person name="Skalli Z."/>
            <person name="Cattolico L."/>
            <person name="Poulain J."/>
            <person name="De Berardinis V."/>
            <person name="Cruaud C."/>
            <person name="Duprat S."/>
            <person name="Brottier P."/>
            <person name="Coutanceau J.-P."/>
            <person name="Gouzy J."/>
            <person name="Parra G."/>
            <person name="Lardier G."/>
            <person name="Chapple C."/>
            <person name="McKernan K.J."/>
            <person name="McEwan P."/>
            <person name="Bosak S."/>
            <person name="Kellis M."/>
            <person name="Volff J.-N."/>
            <person name="Guigo R."/>
            <person name="Zody M.C."/>
            <person name="Mesirov J."/>
            <person name="Lindblad-Toh K."/>
            <person name="Birren B."/>
            <person name="Nusbaum C."/>
            <person name="Kahn D."/>
            <person name="Robinson-Rechavi M."/>
            <person name="Laudet V."/>
            <person name="Schachter V."/>
            <person name="Quetier F."/>
            <person name="Saurin W."/>
            <person name="Scarpelli C."/>
            <person name="Wincker P."/>
            <person name="Lander E.S."/>
            <person name="Weissenbach J."/>
            <person name="Roest Crollius H."/>
        </authorList>
    </citation>
    <scope>NUCLEOTIDE SEQUENCE [LARGE SCALE GENOMIC DNA]</scope>
</reference>
<name>Q4SF03_TETNG</name>
<gene>
    <name evidence="1" type="ORF">GSTENG00019313001</name>
</gene>
<proteinExistence type="predicted"/>
<dbReference type="AlphaFoldDB" id="Q4SF03"/>
<feature type="non-terminal residue" evidence="1">
    <location>
        <position position="1"/>
    </location>
</feature>
<dbReference type="KEGG" id="tng:GSTEN00019313G001"/>
<accession>Q4SF03</accession>
<sequence>GSPRMSPCGSPRSSPRHSPLLFRKLLMNRSLALQRRFTLADTHRYCC</sequence>
<reference evidence="1" key="2">
    <citation type="submission" date="2004-02" db="EMBL/GenBank/DDBJ databases">
        <authorList>
            <consortium name="Genoscope"/>
            <consortium name="Whitehead Institute Centre for Genome Research"/>
        </authorList>
    </citation>
    <scope>NUCLEOTIDE SEQUENCE</scope>
</reference>
<comment type="caution">
    <text evidence="1">The sequence shown here is derived from an EMBL/GenBank/DDBJ whole genome shotgun (WGS) entry which is preliminary data.</text>
</comment>